<sequence>MKRLAAVAAVATAALATGCTASSNLGQRKVDVDTPALRSAKAAAHVRPCVEPTTPVHDQGKAGLPDLTLPCLGGGTPVDLARLRGPMVITFWASWCGPCRRELPIFQRFAKKHAGRVAVLGIDYNDVNPAAALELIRTSGATFPLLADTETATAQKGGLPISLLPTLAFLDADGELTPWGGGDSGVRVKPMEIRSLAELETLAKAHLGADALAPATSRAARPTPSPTPTSSAG</sequence>
<evidence type="ECO:0000313" key="6">
    <source>
        <dbReference type="EMBL" id="GGO90659.1"/>
    </source>
</evidence>
<proteinExistence type="predicted"/>
<dbReference type="CDD" id="cd02966">
    <property type="entry name" value="TlpA_like_family"/>
    <property type="match status" value="1"/>
</dbReference>
<name>A0ABQ2NCE2_9ACTN</name>
<dbReference type="PROSITE" id="PS51257">
    <property type="entry name" value="PROKAR_LIPOPROTEIN"/>
    <property type="match status" value="1"/>
</dbReference>
<reference evidence="7" key="1">
    <citation type="journal article" date="2019" name="Int. J. Syst. Evol. Microbiol.">
        <title>The Global Catalogue of Microorganisms (GCM) 10K type strain sequencing project: providing services to taxonomists for standard genome sequencing and annotation.</title>
        <authorList>
            <consortium name="The Broad Institute Genomics Platform"/>
            <consortium name="The Broad Institute Genome Sequencing Center for Infectious Disease"/>
            <person name="Wu L."/>
            <person name="Ma J."/>
        </authorList>
    </citation>
    <scope>NUCLEOTIDE SEQUENCE [LARGE SCALE GENOMIC DNA]</scope>
    <source>
        <strain evidence="7">CGMCC 4.7371</strain>
    </source>
</reference>
<dbReference type="SUPFAM" id="SSF52833">
    <property type="entry name" value="Thioredoxin-like"/>
    <property type="match status" value="1"/>
</dbReference>
<gene>
    <name evidence="6" type="ORF">GCM10011584_22960</name>
</gene>
<accession>A0ABQ2NCE2</accession>
<feature type="signal peptide" evidence="4">
    <location>
        <begin position="1"/>
        <end position="21"/>
    </location>
</feature>
<dbReference type="InterPro" id="IPR013740">
    <property type="entry name" value="Redoxin"/>
</dbReference>
<evidence type="ECO:0000259" key="5">
    <source>
        <dbReference type="PROSITE" id="PS51352"/>
    </source>
</evidence>
<dbReference type="EMBL" id="BMNI01000005">
    <property type="protein sequence ID" value="GGO90659.1"/>
    <property type="molecule type" value="Genomic_DNA"/>
</dbReference>
<dbReference type="Gene3D" id="3.40.30.10">
    <property type="entry name" value="Glutaredoxin"/>
    <property type="match status" value="1"/>
</dbReference>
<keyword evidence="7" id="KW-1185">Reference proteome</keyword>
<dbReference type="RefSeq" id="WP_188784153.1">
    <property type="nucleotide sequence ID" value="NZ_BMNI01000005.1"/>
</dbReference>
<comment type="caution">
    <text evidence="6">The sequence shown here is derived from an EMBL/GenBank/DDBJ whole genome shotgun (WGS) entry which is preliminary data.</text>
</comment>
<dbReference type="Pfam" id="PF08534">
    <property type="entry name" value="Redoxin"/>
    <property type="match status" value="1"/>
</dbReference>
<keyword evidence="2" id="KW-0201">Cytochrome c-type biogenesis</keyword>
<dbReference type="InterPro" id="IPR017937">
    <property type="entry name" value="Thioredoxin_CS"/>
</dbReference>
<feature type="domain" description="Thioredoxin" evidence="5">
    <location>
        <begin position="58"/>
        <end position="204"/>
    </location>
</feature>
<dbReference type="PROSITE" id="PS00194">
    <property type="entry name" value="THIOREDOXIN_1"/>
    <property type="match status" value="1"/>
</dbReference>
<evidence type="ECO:0000256" key="2">
    <source>
        <dbReference type="ARBA" id="ARBA00022748"/>
    </source>
</evidence>
<dbReference type="PROSITE" id="PS51352">
    <property type="entry name" value="THIOREDOXIN_2"/>
    <property type="match status" value="1"/>
</dbReference>
<dbReference type="Proteomes" id="UP000655410">
    <property type="component" value="Unassembled WGS sequence"/>
</dbReference>
<dbReference type="InterPro" id="IPR013766">
    <property type="entry name" value="Thioredoxin_domain"/>
</dbReference>
<keyword evidence="4" id="KW-0732">Signal</keyword>
<protein>
    <recommendedName>
        <fullName evidence="5">Thioredoxin domain-containing protein</fullName>
    </recommendedName>
</protein>
<evidence type="ECO:0000256" key="1">
    <source>
        <dbReference type="ARBA" id="ARBA00004196"/>
    </source>
</evidence>
<feature type="region of interest" description="Disordered" evidence="3">
    <location>
        <begin position="213"/>
        <end position="233"/>
    </location>
</feature>
<comment type="subcellular location">
    <subcellularLocation>
        <location evidence="1">Cell envelope</location>
    </subcellularLocation>
</comment>
<dbReference type="InterPro" id="IPR050553">
    <property type="entry name" value="Thioredoxin_ResA/DsbE_sf"/>
</dbReference>
<organism evidence="6 7">
    <name type="scientific">Nocardioides phosphati</name>
    <dbReference type="NCBI Taxonomy" id="1867775"/>
    <lineage>
        <taxon>Bacteria</taxon>
        <taxon>Bacillati</taxon>
        <taxon>Actinomycetota</taxon>
        <taxon>Actinomycetes</taxon>
        <taxon>Propionibacteriales</taxon>
        <taxon>Nocardioidaceae</taxon>
        <taxon>Nocardioides</taxon>
    </lineage>
</organism>
<dbReference type="PANTHER" id="PTHR42852">
    <property type="entry name" value="THIOL:DISULFIDE INTERCHANGE PROTEIN DSBE"/>
    <property type="match status" value="1"/>
</dbReference>
<dbReference type="PANTHER" id="PTHR42852:SF13">
    <property type="entry name" value="PROTEIN DIPZ"/>
    <property type="match status" value="1"/>
</dbReference>
<evidence type="ECO:0000256" key="4">
    <source>
        <dbReference type="SAM" id="SignalP"/>
    </source>
</evidence>
<evidence type="ECO:0000313" key="7">
    <source>
        <dbReference type="Proteomes" id="UP000655410"/>
    </source>
</evidence>
<feature type="chain" id="PRO_5047282248" description="Thioredoxin domain-containing protein" evidence="4">
    <location>
        <begin position="22"/>
        <end position="233"/>
    </location>
</feature>
<evidence type="ECO:0000256" key="3">
    <source>
        <dbReference type="SAM" id="MobiDB-lite"/>
    </source>
</evidence>
<dbReference type="InterPro" id="IPR036249">
    <property type="entry name" value="Thioredoxin-like_sf"/>
</dbReference>